<dbReference type="Proteomes" id="UP000192408">
    <property type="component" value="Unassembled WGS sequence"/>
</dbReference>
<dbReference type="PANTHER" id="PTHR43423">
    <property type="entry name" value="ABC TRANSPORTER I FAMILY MEMBER 17"/>
    <property type="match status" value="1"/>
</dbReference>
<keyword evidence="6" id="KW-1185">Reference proteome</keyword>
<sequence>MTALLELQNVTFQAQQLLQYPDVQITAEQVTFLQGASGSGKSTLLRLINGTASPNGGRILYQGRDIAQLDTVQLRRELLLVNQRLFLFPQTILQNFEQFYRYLDKPLPEQAQIRTFLQLCHADFALQTSCATLSGGEQQRVFLALALSLQPKLLMLDEPTSALDADLAENVLNDILLYCRRQRISVLAISHDHALVQRHADQIIHISKD</sequence>
<proteinExistence type="predicted"/>
<feature type="domain" description="ABC transporter" evidence="4">
    <location>
        <begin position="2"/>
        <end position="209"/>
    </location>
</feature>
<dbReference type="Pfam" id="PF00005">
    <property type="entry name" value="ABC_tran"/>
    <property type="match status" value="1"/>
</dbReference>
<keyword evidence="1" id="KW-0813">Transport</keyword>
<keyword evidence="2" id="KW-0547">Nucleotide-binding</keyword>
<reference evidence="6" key="1">
    <citation type="submission" date="2017-04" db="EMBL/GenBank/DDBJ databases">
        <authorList>
            <person name="Varghese N."/>
            <person name="Submissions S."/>
        </authorList>
    </citation>
    <scope>NUCLEOTIDE SEQUENCE [LARGE SCALE GENOMIC DNA]</scope>
    <source>
        <strain evidence="6">DSM 23072</strain>
    </source>
</reference>
<dbReference type="RefSeq" id="WP_143933385.1">
    <property type="nucleotide sequence ID" value="NZ_FWWV01000002.1"/>
</dbReference>
<organism evidence="5 6">
    <name type="scientific">Pasteurella testudinis DSM 23072</name>
    <dbReference type="NCBI Taxonomy" id="1122938"/>
    <lineage>
        <taxon>Bacteria</taxon>
        <taxon>Pseudomonadati</taxon>
        <taxon>Pseudomonadota</taxon>
        <taxon>Gammaproteobacteria</taxon>
        <taxon>Pasteurellales</taxon>
        <taxon>Pasteurellaceae</taxon>
        <taxon>Pasteurella</taxon>
    </lineage>
</organism>
<dbReference type="InterPro" id="IPR017871">
    <property type="entry name" value="ABC_transporter-like_CS"/>
</dbReference>
<dbReference type="SUPFAM" id="SSF52540">
    <property type="entry name" value="P-loop containing nucleoside triphosphate hydrolases"/>
    <property type="match status" value="1"/>
</dbReference>
<dbReference type="InterPro" id="IPR003439">
    <property type="entry name" value="ABC_transporter-like_ATP-bd"/>
</dbReference>
<keyword evidence="3 5" id="KW-0067">ATP-binding</keyword>
<evidence type="ECO:0000256" key="1">
    <source>
        <dbReference type="ARBA" id="ARBA00022448"/>
    </source>
</evidence>
<dbReference type="EMBL" id="FWWV01000002">
    <property type="protein sequence ID" value="SMB79627.1"/>
    <property type="molecule type" value="Genomic_DNA"/>
</dbReference>
<dbReference type="InterPro" id="IPR027417">
    <property type="entry name" value="P-loop_NTPase"/>
</dbReference>
<evidence type="ECO:0000256" key="2">
    <source>
        <dbReference type="ARBA" id="ARBA00022741"/>
    </source>
</evidence>
<dbReference type="STRING" id="1122938.SAMN05660772_00440"/>
<dbReference type="InterPro" id="IPR003593">
    <property type="entry name" value="AAA+_ATPase"/>
</dbReference>
<dbReference type="PANTHER" id="PTHR43423:SF1">
    <property type="entry name" value="ABC TRANSPORTER I FAMILY MEMBER 17"/>
    <property type="match status" value="1"/>
</dbReference>
<protein>
    <submittedName>
        <fullName evidence="5">Putative ABC transport system ATP-binding protein</fullName>
    </submittedName>
</protein>
<evidence type="ECO:0000259" key="4">
    <source>
        <dbReference type="PROSITE" id="PS50893"/>
    </source>
</evidence>
<evidence type="ECO:0000313" key="6">
    <source>
        <dbReference type="Proteomes" id="UP000192408"/>
    </source>
</evidence>
<dbReference type="GO" id="GO:0005524">
    <property type="term" value="F:ATP binding"/>
    <property type="evidence" value="ECO:0007669"/>
    <property type="project" value="UniProtKB-KW"/>
</dbReference>
<dbReference type="PROSITE" id="PS00211">
    <property type="entry name" value="ABC_TRANSPORTER_1"/>
    <property type="match status" value="1"/>
</dbReference>
<dbReference type="AlphaFoldDB" id="A0A1W1UEW9"/>
<evidence type="ECO:0000256" key="3">
    <source>
        <dbReference type="ARBA" id="ARBA00022840"/>
    </source>
</evidence>
<dbReference type="PROSITE" id="PS50893">
    <property type="entry name" value="ABC_TRANSPORTER_2"/>
    <property type="match status" value="1"/>
</dbReference>
<dbReference type="Gene3D" id="3.40.50.300">
    <property type="entry name" value="P-loop containing nucleotide triphosphate hydrolases"/>
    <property type="match status" value="1"/>
</dbReference>
<dbReference type="SMART" id="SM00382">
    <property type="entry name" value="AAA"/>
    <property type="match status" value="1"/>
</dbReference>
<evidence type="ECO:0000313" key="5">
    <source>
        <dbReference type="EMBL" id="SMB79627.1"/>
    </source>
</evidence>
<dbReference type="GO" id="GO:0016887">
    <property type="term" value="F:ATP hydrolysis activity"/>
    <property type="evidence" value="ECO:0007669"/>
    <property type="project" value="InterPro"/>
</dbReference>
<gene>
    <name evidence="5" type="ORF">SAMN05660772_00440</name>
</gene>
<accession>A0A1W1UEW9</accession>
<name>A0A1W1UEW9_9PAST</name>